<dbReference type="Pfam" id="PF00364">
    <property type="entry name" value="Biotin_lipoyl"/>
    <property type="match status" value="1"/>
</dbReference>
<protein>
    <recommendedName>
        <fullName evidence="6">Dihydrolipoamide acetyltransferase component of pyruvate dehydrogenase complex</fullName>
        <ecNumber evidence="6">2.3.1.-</ecNumber>
    </recommendedName>
</protein>
<evidence type="ECO:0000256" key="6">
    <source>
        <dbReference type="RuleBase" id="RU003423"/>
    </source>
</evidence>
<dbReference type="EMBL" id="CADCVQ010000147">
    <property type="protein sequence ID" value="CAA9522366.1"/>
    <property type="molecule type" value="Genomic_DNA"/>
</dbReference>
<feature type="region of interest" description="Disordered" evidence="7">
    <location>
        <begin position="71"/>
        <end position="122"/>
    </location>
</feature>
<sequence>MPQMGVSVAEGTLVEWRKQRGDWVQADETICEISTDKIDTEVPSPASGRLIEVLVQVGATVDVGTTLARIATDARPGEPHSSEDERPSRAGHAARAAAAADAGSPPAPIAVPEGGPRAVGGRMSRRYSPVVQRIADEHGVDLDDVEGSGRDGRVQKKDVMAYVQARGGRRAQPPDEPAMHIESPYRAGAGASLSGPYVAPEGRPLSRMRRSIGQHMKHSLQTAATCTTWIEVDVSRVEIARKQLGITALPLIARCTIGALVEYPLLNAWLEGETHTVHEQVNLGIAVSLGEDGLIVPVVRGAQDLSPEGLARRIRDLARRARARQLSPDDVRGTTFTITNPGQFGSMMATPVIAQPQVAILDVEAIIKRPVVVTDAFGEDAIAIRPMVILGLSWDHRALDGALAARFLANVKKRVESYEA</sequence>
<dbReference type="PANTHER" id="PTHR43178">
    <property type="entry name" value="DIHYDROLIPOAMIDE ACETYLTRANSFERASE COMPONENT OF PYRUVATE DEHYDROGENASE COMPLEX"/>
    <property type="match status" value="1"/>
</dbReference>
<keyword evidence="10" id="KW-0670">Pyruvate</keyword>
<dbReference type="Gene3D" id="2.40.50.100">
    <property type="match status" value="1"/>
</dbReference>
<dbReference type="InterPro" id="IPR003016">
    <property type="entry name" value="2-oxoA_DH_lipoyl-BS"/>
</dbReference>
<dbReference type="PROSITE" id="PS00189">
    <property type="entry name" value="LIPOYL"/>
    <property type="match status" value="1"/>
</dbReference>
<dbReference type="Gene3D" id="4.10.320.10">
    <property type="entry name" value="E3-binding domain"/>
    <property type="match status" value="1"/>
</dbReference>
<evidence type="ECO:0000256" key="7">
    <source>
        <dbReference type="SAM" id="MobiDB-lite"/>
    </source>
</evidence>
<evidence type="ECO:0000256" key="2">
    <source>
        <dbReference type="ARBA" id="ARBA00007317"/>
    </source>
</evidence>
<dbReference type="GO" id="GO:0005737">
    <property type="term" value="C:cytoplasm"/>
    <property type="evidence" value="ECO:0007669"/>
    <property type="project" value="TreeGrafter"/>
</dbReference>
<evidence type="ECO:0000256" key="1">
    <source>
        <dbReference type="ARBA" id="ARBA00001938"/>
    </source>
</evidence>
<proteinExistence type="inferred from homology"/>
<evidence type="ECO:0000256" key="3">
    <source>
        <dbReference type="ARBA" id="ARBA00022679"/>
    </source>
</evidence>
<keyword evidence="3 6" id="KW-0808">Transferase</keyword>
<evidence type="ECO:0000313" key="10">
    <source>
        <dbReference type="EMBL" id="CAA9522366.1"/>
    </source>
</evidence>
<comment type="cofactor">
    <cofactor evidence="1 6">
        <name>(R)-lipoate</name>
        <dbReference type="ChEBI" id="CHEBI:83088"/>
    </cofactor>
</comment>
<evidence type="ECO:0000259" key="9">
    <source>
        <dbReference type="PROSITE" id="PS51826"/>
    </source>
</evidence>
<dbReference type="InterPro" id="IPR000089">
    <property type="entry name" value="Biotin_lipoyl"/>
</dbReference>
<dbReference type="SUPFAM" id="SSF52777">
    <property type="entry name" value="CoA-dependent acyltransferases"/>
    <property type="match status" value="1"/>
</dbReference>
<dbReference type="SUPFAM" id="SSF47005">
    <property type="entry name" value="Peripheral subunit-binding domain of 2-oxo acid dehydrogenase complex"/>
    <property type="match status" value="1"/>
</dbReference>
<name>A0A6J4TH39_9ACTN</name>
<organism evidence="10">
    <name type="scientific">uncultured Solirubrobacteraceae bacterium</name>
    <dbReference type="NCBI Taxonomy" id="1162706"/>
    <lineage>
        <taxon>Bacteria</taxon>
        <taxon>Bacillati</taxon>
        <taxon>Actinomycetota</taxon>
        <taxon>Thermoleophilia</taxon>
        <taxon>Solirubrobacterales</taxon>
        <taxon>Solirubrobacteraceae</taxon>
        <taxon>environmental samples</taxon>
    </lineage>
</organism>
<feature type="domain" description="Lipoyl-binding" evidence="8">
    <location>
        <begin position="1"/>
        <end position="71"/>
    </location>
</feature>
<dbReference type="PANTHER" id="PTHR43178:SF5">
    <property type="entry name" value="LIPOAMIDE ACYLTRANSFERASE COMPONENT OF BRANCHED-CHAIN ALPHA-KETO ACID DEHYDROGENASE COMPLEX, MITOCHONDRIAL"/>
    <property type="match status" value="1"/>
</dbReference>
<dbReference type="Pfam" id="PF00198">
    <property type="entry name" value="2-oxoacid_dh"/>
    <property type="match status" value="1"/>
</dbReference>
<dbReference type="AlphaFoldDB" id="A0A6J4TH39"/>
<evidence type="ECO:0000256" key="5">
    <source>
        <dbReference type="ARBA" id="ARBA00023315"/>
    </source>
</evidence>
<feature type="domain" description="Peripheral subunit-binding (PSBD)" evidence="9">
    <location>
        <begin position="126"/>
        <end position="163"/>
    </location>
</feature>
<dbReference type="GO" id="GO:0016407">
    <property type="term" value="F:acetyltransferase activity"/>
    <property type="evidence" value="ECO:0007669"/>
    <property type="project" value="TreeGrafter"/>
</dbReference>
<dbReference type="CDD" id="cd06849">
    <property type="entry name" value="lipoyl_domain"/>
    <property type="match status" value="1"/>
</dbReference>
<dbReference type="InterPro" id="IPR001078">
    <property type="entry name" value="2-oxoacid_DH_actylTfrase"/>
</dbReference>
<dbReference type="Gene3D" id="3.30.559.10">
    <property type="entry name" value="Chloramphenicol acetyltransferase-like domain"/>
    <property type="match status" value="1"/>
</dbReference>
<dbReference type="InterPro" id="IPR050743">
    <property type="entry name" value="2-oxoacid_DH_E2_comp"/>
</dbReference>
<gene>
    <name evidence="10" type="ORF">AVDCRST_MAG67-3467</name>
</gene>
<feature type="compositionally biased region" description="Low complexity" evidence="7">
    <location>
        <begin position="90"/>
        <end position="104"/>
    </location>
</feature>
<evidence type="ECO:0000259" key="8">
    <source>
        <dbReference type="PROSITE" id="PS50968"/>
    </source>
</evidence>
<accession>A0A6J4TH39</accession>
<reference evidence="10" key="1">
    <citation type="submission" date="2020-02" db="EMBL/GenBank/DDBJ databases">
        <authorList>
            <person name="Meier V. D."/>
        </authorList>
    </citation>
    <scope>NUCLEOTIDE SEQUENCE</scope>
    <source>
        <strain evidence="10">AVDCRST_MAG67</strain>
    </source>
</reference>
<evidence type="ECO:0000256" key="4">
    <source>
        <dbReference type="ARBA" id="ARBA00022823"/>
    </source>
</evidence>
<feature type="compositionally biased region" description="Basic and acidic residues" evidence="7">
    <location>
        <begin position="75"/>
        <end position="88"/>
    </location>
</feature>
<comment type="similarity">
    <text evidence="2 6">Belongs to the 2-oxoacid dehydrogenase family.</text>
</comment>
<dbReference type="PROSITE" id="PS50968">
    <property type="entry name" value="BIOTINYL_LIPOYL"/>
    <property type="match status" value="1"/>
</dbReference>
<dbReference type="InterPro" id="IPR023213">
    <property type="entry name" value="CAT-like_dom_sf"/>
</dbReference>
<dbReference type="EC" id="2.3.1.-" evidence="6"/>
<dbReference type="Pfam" id="PF02817">
    <property type="entry name" value="E3_binding"/>
    <property type="match status" value="1"/>
</dbReference>
<dbReference type="InterPro" id="IPR011053">
    <property type="entry name" value="Single_hybrid_motif"/>
</dbReference>
<dbReference type="PROSITE" id="PS51826">
    <property type="entry name" value="PSBD"/>
    <property type="match status" value="1"/>
</dbReference>
<dbReference type="InterPro" id="IPR036625">
    <property type="entry name" value="E3-bd_dom_sf"/>
</dbReference>
<keyword evidence="4 6" id="KW-0450">Lipoyl</keyword>
<dbReference type="SUPFAM" id="SSF51230">
    <property type="entry name" value="Single hybrid motif"/>
    <property type="match status" value="1"/>
</dbReference>
<keyword evidence="5 6" id="KW-0012">Acyltransferase</keyword>
<dbReference type="InterPro" id="IPR004167">
    <property type="entry name" value="PSBD"/>
</dbReference>
<dbReference type="GO" id="GO:0031405">
    <property type="term" value="F:lipoic acid binding"/>
    <property type="evidence" value="ECO:0007669"/>
    <property type="project" value="TreeGrafter"/>
</dbReference>